<accession>A0A2X0QYG1</accession>
<dbReference type="Gene3D" id="2.60.120.10">
    <property type="entry name" value="Jelly Rolls"/>
    <property type="match status" value="1"/>
</dbReference>
<dbReference type="Gene3D" id="1.10.720.30">
    <property type="entry name" value="SAP domain"/>
    <property type="match status" value="1"/>
</dbReference>
<dbReference type="EMBL" id="LS423452">
    <property type="protein sequence ID" value="SPS06538.1"/>
    <property type="molecule type" value="Genomic_DNA"/>
</dbReference>
<proteinExistence type="predicted"/>
<dbReference type="SUPFAM" id="SSF51182">
    <property type="entry name" value="RmlC-like cupins"/>
    <property type="match status" value="1"/>
</dbReference>
<evidence type="ECO:0000313" key="1">
    <source>
        <dbReference type="EMBL" id="SPS06538.1"/>
    </source>
</evidence>
<dbReference type="AlphaFoldDB" id="A0A2X0QYG1"/>
<dbReference type="Pfam" id="PF09905">
    <property type="entry name" value="VF530"/>
    <property type="match status" value="1"/>
</dbReference>
<dbReference type="CDD" id="cd06981">
    <property type="entry name" value="cupin_reut_a1446"/>
    <property type="match status" value="1"/>
</dbReference>
<name>A0A2X0QYG1_9PROT</name>
<dbReference type="GO" id="GO:0003677">
    <property type="term" value="F:DNA binding"/>
    <property type="evidence" value="ECO:0007669"/>
    <property type="project" value="InterPro"/>
</dbReference>
<gene>
    <name evidence="1" type="ORF">NITFAB_2131</name>
</gene>
<dbReference type="InterPro" id="IPR018668">
    <property type="entry name" value="DNA-binding_VF530-like"/>
</dbReference>
<dbReference type="InterPro" id="IPR011051">
    <property type="entry name" value="RmlC_Cupin_sf"/>
</dbReference>
<dbReference type="InterPro" id="IPR014710">
    <property type="entry name" value="RmlC-like_jellyroll"/>
</dbReference>
<dbReference type="InterPro" id="IPR036361">
    <property type="entry name" value="SAP_dom_sf"/>
</dbReference>
<sequence>MTDHQPNNPLHQVTLEQLLKRLVAFYGWDQLGKKINIRCFTHEPSIASSLKFLRRTAWARERVELLYIDMAKKHINQKMPDLHEQESKTGNLFKLPAGGNLSGEKFENLLVRPGLRVERIISTGQASPPGSWYDQQLSELVVLLSGAAELQFADENEPRRMMPGDWVQIDPHRRHRVNWTDPLQPSIWLAIHYESPDQR</sequence>
<reference evidence="1" key="1">
    <citation type="submission" date="2018-05" db="EMBL/GenBank/DDBJ databases">
        <authorList>
            <person name="Lanie J.A."/>
            <person name="Ng W.-L."/>
            <person name="Kazmierczak K.M."/>
            <person name="Andrzejewski T.M."/>
            <person name="Davidsen T.M."/>
            <person name="Wayne K.J."/>
            <person name="Tettelin H."/>
            <person name="Glass J.I."/>
            <person name="Rusch D."/>
            <person name="Podicherti R."/>
            <person name="Tsui H.-C.T."/>
            <person name="Winkler M.E."/>
        </authorList>
    </citation>
    <scope>NUCLEOTIDE SEQUENCE</scope>
    <source>
        <strain evidence="1">KNB</strain>
    </source>
</reference>
<protein>
    <submittedName>
        <fullName evidence="1">Cupin domain-containing protein (Modular protein)</fullName>
    </submittedName>
</protein>
<organism evidence="1">
    <name type="scientific">Candidatus Nitrotoga fabula</name>
    <dbReference type="NCBI Taxonomy" id="2182327"/>
    <lineage>
        <taxon>Bacteria</taxon>
        <taxon>Pseudomonadati</taxon>
        <taxon>Pseudomonadota</taxon>
        <taxon>Betaproteobacteria</taxon>
        <taxon>Nitrosomonadales</taxon>
        <taxon>Gallionellaceae</taxon>
        <taxon>Candidatus Nitrotoga</taxon>
    </lineage>
</organism>